<keyword evidence="10 13" id="KW-0143">Chaperone</keyword>
<dbReference type="InterPro" id="IPR019998">
    <property type="entry name" value="Membr_insert_YidC"/>
</dbReference>
<dbReference type="Proteomes" id="UP001201217">
    <property type="component" value="Unassembled WGS sequence"/>
</dbReference>
<feature type="domain" description="Membrane insertase YidC/Oxa/ALB C-terminal" evidence="14">
    <location>
        <begin position="378"/>
        <end position="581"/>
    </location>
</feature>
<evidence type="ECO:0000256" key="8">
    <source>
        <dbReference type="ARBA" id="ARBA00022989"/>
    </source>
</evidence>
<evidence type="ECO:0000313" key="17">
    <source>
        <dbReference type="Proteomes" id="UP001201217"/>
    </source>
</evidence>
<evidence type="ECO:0000256" key="1">
    <source>
        <dbReference type="ARBA" id="ARBA00004429"/>
    </source>
</evidence>
<keyword evidence="7 13" id="KW-0653">Protein transport</keyword>
<feature type="transmembrane region" description="Helical" evidence="13">
    <location>
        <begin position="447"/>
        <end position="468"/>
    </location>
</feature>
<dbReference type="Pfam" id="PF02096">
    <property type="entry name" value="60KD_IMP"/>
    <property type="match status" value="1"/>
</dbReference>
<evidence type="ECO:0000313" key="16">
    <source>
        <dbReference type="EMBL" id="MCF4097506.1"/>
    </source>
</evidence>
<dbReference type="InterPro" id="IPR047196">
    <property type="entry name" value="YidC_ALB_C"/>
</dbReference>
<dbReference type="PANTHER" id="PTHR12428:SF65">
    <property type="entry name" value="CYTOCHROME C OXIDASE ASSEMBLY PROTEIN COX18, MITOCHONDRIAL"/>
    <property type="match status" value="1"/>
</dbReference>
<feature type="transmembrane region" description="Helical" evidence="13">
    <location>
        <begin position="503"/>
        <end position="528"/>
    </location>
</feature>
<feature type="transmembrane region" description="Helical" evidence="13">
    <location>
        <begin position="6"/>
        <end position="26"/>
    </location>
</feature>
<evidence type="ECO:0000256" key="3">
    <source>
        <dbReference type="ARBA" id="ARBA00015325"/>
    </source>
</evidence>
<dbReference type="InterPro" id="IPR028053">
    <property type="entry name" value="Membr_insert_YidC_N"/>
</dbReference>
<feature type="domain" description="Membrane insertase YidC N-terminal" evidence="15">
    <location>
        <begin position="85"/>
        <end position="367"/>
    </location>
</feature>
<dbReference type="CDD" id="cd19961">
    <property type="entry name" value="EcYidC-like_peri"/>
    <property type="match status" value="1"/>
</dbReference>
<evidence type="ECO:0000256" key="6">
    <source>
        <dbReference type="ARBA" id="ARBA00022692"/>
    </source>
</evidence>
<keyword evidence="9 13" id="KW-0472">Membrane</keyword>
<dbReference type="NCBIfam" id="TIGR03593">
    <property type="entry name" value="yidC_nterm"/>
    <property type="match status" value="1"/>
</dbReference>
<feature type="transmembrane region" description="Helical" evidence="13">
    <location>
        <begin position="374"/>
        <end position="397"/>
    </location>
</feature>
<comment type="caution">
    <text evidence="16">The sequence shown here is derived from an EMBL/GenBank/DDBJ whole genome shotgun (WGS) entry which is preliminary data.</text>
</comment>
<dbReference type="NCBIfam" id="TIGR03592">
    <property type="entry name" value="yidC_oxa1_cterm"/>
    <property type="match status" value="1"/>
</dbReference>
<evidence type="ECO:0000259" key="14">
    <source>
        <dbReference type="Pfam" id="PF02096"/>
    </source>
</evidence>
<sequence length="610" mass="67885">MNEGRNYVLAIGLSILVLVGWQYFVAGPQLEKAQRQAELAAQQEQATSDIADLPTPSADGSPNEAVVSTTGIVGSREDVIAQGQRVKISTDALTGSINLTGGRIDDLRLKRYHETVDESSPIITLLSPEGTPKPYFVEQGWVSATGSTANLPKANTQWQVVGNDTLSVSAPVTLQYDNGNGQVFKRTYSVDENYLFTVTQTVQNNGSGDIALFPYSRVTRQETPATSGFFILHEGPIGVLGDNNLVELSYGDLAEESRKDYSSNGGWLGFTDKYWATAVVPTPNTSVNARFSYGNGNARPTYKSSFVAQDPVVIGANQSGSFESYVFAGAKVENHIDNYEKNLGIDRFELLIDWGWFHFITKPLFYLIRFLNEVLGNFGLAILAVTVLIKIAFFWFANKSYASMAAMKKVQPEMKEIQERHKEDRMQQQQAMMELYKREKINPMSGCWPVLIQIPVFFSLYKVLFVTIEMRHAPFFGWIQDLAAPDPTTVFNLFGLLPYDPTVLPVIGGFLALGAWPLIMGITMFVQMRLNPPPADPTQAAIFAWMPVIFTFMLAGFPAGLVIYWAWNNFLSILQQYVIMRRHGVEVDLFGNIAATFKRKKPAEVEEEAK</sequence>
<organism evidence="16 17">
    <name type="scientific">Maritalea mediterranea</name>
    <dbReference type="NCBI Taxonomy" id="2909667"/>
    <lineage>
        <taxon>Bacteria</taxon>
        <taxon>Pseudomonadati</taxon>
        <taxon>Pseudomonadota</taxon>
        <taxon>Alphaproteobacteria</taxon>
        <taxon>Hyphomicrobiales</taxon>
        <taxon>Devosiaceae</taxon>
        <taxon>Maritalea</taxon>
    </lineage>
</organism>
<evidence type="ECO:0000256" key="4">
    <source>
        <dbReference type="ARBA" id="ARBA00022448"/>
    </source>
</evidence>
<feature type="transmembrane region" description="Helical" evidence="13">
    <location>
        <begin position="540"/>
        <end position="567"/>
    </location>
</feature>
<keyword evidence="6 13" id="KW-0812">Transmembrane</keyword>
<reference evidence="16 17" key="1">
    <citation type="submission" date="2022-01" db="EMBL/GenBank/DDBJ databases">
        <title>Maritalea mediterranea sp. nov., isolated from marine plastic residues from the Malva-rosa beach (Valencia, Spain).</title>
        <authorList>
            <person name="Vidal-Verdu A."/>
            <person name="Molina-Menor E."/>
            <person name="Pascual J."/>
            <person name="Pereto J."/>
            <person name="Porcar M."/>
        </authorList>
    </citation>
    <scope>NUCLEOTIDE SEQUENCE [LARGE SCALE GENOMIC DNA]</scope>
    <source>
        <strain evidence="16 17">P4.10X</strain>
    </source>
</reference>
<evidence type="ECO:0000256" key="11">
    <source>
        <dbReference type="ARBA" id="ARBA00033245"/>
    </source>
</evidence>
<comment type="similarity">
    <text evidence="2 13">Belongs to the OXA1/ALB3/YidC family. Type 1 subfamily.</text>
</comment>
<dbReference type="InterPro" id="IPR001708">
    <property type="entry name" value="YidC/ALB3/OXA1/COX18"/>
</dbReference>
<dbReference type="NCBIfam" id="NF002353">
    <property type="entry name" value="PRK01318.1-4"/>
    <property type="match status" value="1"/>
</dbReference>
<dbReference type="PRINTS" id="PR01900">
    <property type="entry name" value="YIDCPROTEIN"/>
</dbReference>
<keyword evidence="17" id="KW-1185">Reference proteome</keyword>
<comment type="subunit">
    <text evidence="13">Interacts with the Sec translocase complex via SecD. Specifically interacts with transmembrane segments of nascent integral membrane proteins during membrane integration.</text>
</comment>
<evidence type="ECO:0000256" key="12">
    <source>
        <dbReference type="ARBA" id="ARBA00033342"/>
    </source>
</evidence>
<keyword evidence="4 13" id="KW-0813">Transport</keyword>
<dbReference type="Gene3D" id="2.70.98.90">
    <property type="match status" value="1"/>
</dbReference>
<evidence type="ECO:0000259" key="15">
    <source>
        <dbReference type="Pfam" id="PF14849"/>
    </source>
</evidence>
<dbReference type="Pfam" id="PF14849">
    <property type="entry name" value="YidC_periplas"/>
    <property type="match status" value="1"/>
</dbReference>
<evidence type="ECO:0000256" key="13">
    <source>
        <dbReference type="HAMAP-Rule" id="MF_01810"/>
    </source>
</evidence>
<dbReference type="RefSeq" id="WP_236113070.1">
    <property type="nucleotide sequence ID" value="NZ_JAKGTI010000001.1"/>
</dbReference>
<dbReference type="InterPro" id="IPR028055">
    <property type="entry name" value="YidC/Oxa/ALB_C"/>
</dbReference>
<proteinExistence type="inferred from homology"/>
<dbReference type="InterPro" id="IPR038221">
    <property type="entry name" value="YidC_periplasmic_sf"/>
</dbReference>
<comment type="function">
    <text evidence="13">Required for the insertion and/or proper folding and/or complex formation of integral membrane proteins into the membrane. Involved in integration of membrane proteins that insert both dependently and independently of the Sec translocase complex, as well as at least some lipoproteins. Aids folding of multispanning membrane proteins.</text>
</comment>
<dbReference type="CDD" id="cd20070">
    <property type="entry name" value="5TM_YidC_Alb3"/>
    <property type="match status" value="1"/>
</dbReference>
<accession>A0ABS9E3S0</accession>
<name>A0ABS9E3S0_9HYPH</name>
<keyword evidence="8 13" id="KW-1133">Transmembrane helix</keyword>
<gene>
    <name evidence="13 16" type="primary">yidC</name>
    <name evidence="16" type="ORF">L1I42_03260</name>
</gene>
<comment type="subcellular location">
    <subcellularLocation>
        <location evidence="1">Cell inner membrane</location>
        <topology evidence="1">Multi-pass membrane protein</topology>
    </subcellularLocation>
    <subcellularLocation>
        <location evidence="13">Cell membrane</location>
        <topology evidence="13">Multi-pass membrane protein</topology>
    </subcellularLocation>
</comment>
<evidence type="ECO:0000256" key="9">
    <source>
        <dbReference type="ARBA" id="ARBA00023136"/>
    </source>
</evidence>
<evidence type="ECO:0000256" key="10">
    <source>
        <dbReference type="ARBA" id="ARBA00023186"/>
    </source>
</evidence>
<keyword evidence="5 13" id="KW-1003">Cell membrane</keyword>
<dbReference type="EMBL" id="JAKGTI010000001">
    <property type="protein sequence ID" value="MCF4097506.1"/>
    <property type="molecule type" value="Genomic_DNA"/>
</dbReference>
<dbReference type="PANTHER" id="PTHR12428">
    <property type="entry name" value="OXA1"/>
    <property type="match status" value="1"/>
</dbReference>
<evidence type="ECO:0000256" key="7">
    <source>
        <dbReference type="ARBA" id="ARBA00022927"/>
    </source>
</evidence>
<dbReference type="PRINTS" id="PR00701">
    <property type="entry name" value="60KDINNERMP"/>
</dbReference>
<evidence type="ECO:0000256" key="5">
    <source>
        <dbReference type="ARBA" id="ARBA00022475"/>
    </source>
</evidence>
<protein>
    <recommendedName>
        <fullName evidence="3 13">Membrane protein insertase YidC</fullName>
    </recommendedName>
    <alternativeName>
        <fullName evidence="12 13">Foldase YidC</fullName>
    </alternativeName>
    <alternativeName>
        <fullName evidence="11 13">Membrane integrase YidC</fullName>
    </alternativeName>
    <alternativeName>
        <fullName evidence="13">Membrane protein YidC</fullName>
    </alternativeName>
</protein>
<dbReference type="HAMAP" id="MF_01810">
    <property type="entry name" value="YidC_type1"/>
    <property type="match status" value="1"/>
</dbReference>
<evidence type="ECO:0000256" key="2">
    <source>
        <dbReference type="ARBA" id="ARBA00010527"/>
    </source>
</evidence>